<evidence type="ECO:0000313" key="2">
    <source>
        <dbReference type="Proteomes" id="UP000016924"/>
    </source>
</evidence>
<dbReference type="Proteomes" id="UP000016924">
    <property type="component" value="Unassembled WGS sequence"/>
</dbReference>
<reference evidence="2" key="1">
    <citation type="submission" date="2012-06" db="EMBL/GenBank/DDBJ databases">
        <title>The genome sequence of Coniosporium apollinis CBS 100218.</title>
        <authorList>
            <consortium name="The Broad Institute Genome Sequencing Platform"/>
            <person name="Cuomo C."/>
            <person name="Gorbushina A."/>
            <person name="Noack S."/>
            <person name="Walker B."/>
            <person name="Young S.K."/>
            <person name="Zeng Q."/>
            <person name="Gargeya S."/>
            <person name="Fitzgerald M."/>
            <person name="Haas B."/>
            <person name="Abouelleil A."/>
            <person name="Alvarado L."/>
            <person name="Arachchi H.M."/>
            <person name="Berlin A.M."/>
            <person name="Chapman S.B."/>
            <person name="Goldberg J."/>
            <person name="Griggs A."/>
            <person name="Gujja S."/>
            <person name="Hansen M."/>
            <person name="Howarth C."/>
            <person name="Imamovic A."/>
            <person name="Larimer J."/>
            <person name="McCowan C."/>
            <person name="Montmayeur A."/>
            <person name="Murphy C."/>
            <person name="Neiman D."/>
            <person name="Pearson M."/>
            <person name="Priest M."/>
            <person name="Roberts A."/>
            <person name="Saif S."/>
            <person name="Shea T."/>
            <person name="Sisk P."/>
            <person name="Sykes S."/>
            <person name="Wortman J."/>
            <person name="Nusbaum C."/>
            <person name="Birren B."/>
        </authorList>
    </citation>
    <scope>NUCLEOTIDE SEQUENCE [LARGE SCALE GENOMIC DNA]</scope>
    <source>
        <strain evidence="2">CBS 100218</strain>
    </source>
</reference>
<keyword evidence="2" id="KW-1185">Reference proteome</keyword>
<organism evidence="1 2">
    <name type="scientific">Coniosporium apollinis (strain CBS 100218)</name>
    <name type="common">Rock-inhabiting black yeast</name>
    <dbReference type="NCBI Taxonomy" id="1168221"/>
    <lineage>
        <taxon>Eukaryota</taxon>
        <taxon>Fungi</taxon>
        <taxon>Dikarya</taxon>
        <taxon>Ascomycota</taxon>
        <taxon>Pezizomycotina</taxon>
        <taxon>Dothideomycetes</taxon>
        <taxon>Dothideomycetes incertae sedis</taxon>
        <taxon>Coniosporium</taxon>
    </lineage>
</organism>
<dbReference type="EMBL" id="JH767584">
    <property type="protein sequence ID" value="EON67001.1"/>
    <property type="molecule type" value="Genomic_DNA"/>
</dbReference>
<gene>
    <name evidence="1" type="ORF">W97_06117</name>
</gene>
<evidence type="ECO:0000313" key="1">
    <source>
        <dbReference type="EMBL" id="EON67001.1"/>
    </source>
</evidence>
<dbReference type="AlphaFoldDB" id="R7YZA5"/>
<accession>R7YZA5</accession>
<sequence length="229" mass="26282">MGSVVRTWLWQLRARLNFSIALSPSNFCAGKRVFHDGKVIVDFEDGCSSVLSDGSAVFFHNGNVVFHDVDVEFVHNGNVVFLNDETDVFLNHDIDVFLHYGNVLFSYDEHVFFSYDEYVFFSYDRHVFFFYDGSVVYVLDALKFFITHYGDVCFIIYVRIQPAFYHYSNNSHNYKSNGNTFIEHGGAAVFYGCNIQSSFERRNVQPAPNAGHQCFPVSAAGYHYNNILV</sequence>
<protein>
    <submittedName>
        <fullName evidence="1">Uncharacterized protein</fullName>
    </submittedName>
</protein>
<proteinExistence type="predicted"/>
<dbReference type="RefSeq" id="XP_007782318.1">
    <property type="nucleotide sequence ID" value="XM_007784128.1"/>
</dbReference>
<name>R7YZA5_CONA1</name>
<dbReference type="HOGENOM" id="CLU_1209757_0_0_1"/>
<dbReference type="GeneID" id="19903428"/>
<dbReference type="OrthoDB" id="10465729at2759"/>